<evidence type="ECO:0000313" key="2">
    <source>
        <dbReference type="EMBL" id="KAA8911231.1"/>
    </source>
</evidence>
<organism evidence="2 3">
    <name type="scientific">Sphaerosporella brunnea</name>
    <dbReference type="NCBI Taxonomy" id="1250544"/>
    <lineage>
        <taxon>Eukaryota</taxon>
        <taxon>Fungi</taxon>
        <taxon>Dikarya</taxon>
        <taxon>Ascomycota</taxon>
        <taxon>Pezizomycotina</taxon>
        <taxon>Pezizomycetes</taxon>
        <taxon>Pezizales</taxon>
        <taxon>Pyronemataceae</taxon>
        <taxon>Sphaerosporella</taxon>
    </lineage>
</organism>
<dbReference type="EMBL" id="VXIS01000038">
    <property type="protein sequence ID" value="KAA8911231.1"/>
    <property type="molecule type" value="Genomic_DNA"/>
</dbReference>
<comment type="caution">
    <text evidence="2">The sequence shown here is derived from an EMBL/GenBank/DDBJ whole genome shotgun (WGS) entry which is preliminary data.</text>
</comment>
<accession>A0A5J5F420</accession>
<evidence type="ECO:0000313" key="3">
    <source>
        <dbReference type="Proteomes" id="UP000326924"/>
    </source>
</evidence>
<feature type="compositionally biased region" description="Polar residues" evidence="1">
    <location>
        <begin position="160"/>
        <end position="176"/>
    </location>
</feature>
<sequence>MPICIFCLSDIRPRRRAIRARHERCGRRIWGQSRCRFRHVKQRAESDRWLAATQFFRNGMGIYSHNSEVSATNRTANVRRPLIRVSAEVTDFRIHFLRTMDGFSPLSQNRTVSALADYAARAFLDAHFACAIFPRVDAGHSLSCQLSRWTITDKVDHGDSTASSAVKKTPPSNRTLGTHPCDIHHGRTPIQRLTIQR</sequence>
<feature type="region of interest" description="Disordered" evidence="1">
    <location>
        <begin position="157"/>
        <end position="179"/>
    </location>
</feature>
<dbReference type="AlphaFoldDB" id="A0A5J5F420"/>
<name>A0A5J5F420_9PEZI</name>
<evidence type="ECO:0000256" key="1">
    <source>
        <dbReference type="SAM" id="MobiDB-lite"/>
    </source>
</evidence>
<reference evidence="2 3" key="1">
    <citation type="submission" date="2019-09" db="EMBL/GenBank/DDBJ databases">
        <title>Draft genome of the ectomycorrhizal ascomycete Sphaerosporella brunnea.</title>
        <authorList>
            <consortium name="DOE Joint Genome Institute"/>
            <person name="Benucci G.M."/>
            <person name="Marozzi G."/>
            <person name="Antonielli L."/>
            <person name="Sanchez S."/>
            <person name="Marco P."/>
            <person name="Wang X."/>
            <person name="Falini L.B."/>
            <person name="Barry K."/>
            <person name="Haridas S."/>
            <person name="Lipzen A."/>
            <person name="Labutti K."/>
            <person name="Grigoriev I.V."/>
            <person name="Murat C."/>
            <person name="Martin F."/>
            <person name="Albertini E."/>
            <person name="Donnini D."/>
            <person name="Bonito G."/>
        </authorList>
    </citation>
    <scope>NUCLEOTIDE SEQUENCE [LARGE SCALE GENOMIC DNA]</scope>
    <source>
        <strain evidence="2 3">Sb_GMNB300</strain>
    </source>
</reference>
<dbReference type="InParanoid" id="A0A5J5F420"/>
<keyword evidence="3" id="KW-1185">Reference proteome</keyword>
<dbReference type="Proteomes" id="UP000326924">
    <property type="component" value="Unassembled WGS sequence"/>
</dbReference>
<proteinExistence type="predicted"/>
<protein>
    <submittedName>
        <fullName evidence="2">Uncharacterized protein</fullName>
    </submittedName>
</protein>
<gene>
    <name evidence="2" type="ORF">FN846DRAFT_457990</name>
</gene>